<comment type="caution">
    <text evidence="5">The sequence shown here is derived from an EMBL/GenBank/DDBJ whole genome shotgun (WGS) entry which is preliminary data.</text>
</comment>
<accession>A0ABU1Q685</accession>
<evidence type="ECO:0000313" key="5">
    <source>
        <dbReference type="EMBL" id="MDR6598415.1"/>
    </source>
</evidence>
<evidence type="ECO:0000256" key="2">
    <source>
        <dbReference type="ARBA" id="ARBA00006411"/>
    </source>
</evidence>
<evidence type="ECO:0000256" key="3">
    <source>
        <dbReference type="ARBA" id="ARBA00022490"/>
    </source>
</evidence>
<keyword evidence="6" id="KW-1185">Reference proteome</keyword>
<dbReference type="InterPro" id="IPR025734">
    <property type="entry name" value="EspG"/>
</dbReference>
<evidence type="ECO:0000313" key="6">
    <source>
        <dbReference type="Proteomes" id="UP001268819"/>
    </source>
</evidence>
<dbReference type="RefSeq" id="WP_310312980.1">
    <property type="nucleotide sequence ID" value="NZ_BAAAXB010000001.1"/>
</dbReference>
<dbReference type="Proteomes" id="UP001268819">
    <property type="component" value="Unassembled WGS sequence"/>
</dbReference>
<comment type="similarity">
    <text evidence="2">Belongs to the EspG family.</text>
</comment>
<reference evidence="5 6" key="1">
    <citation type="submission" date="2023-07" db="EMBL/GenBank/DDBJ databases">
        <title>Sequencing the genomes of 1000 actinobacteria strains.</title>
        <authorList>
            <person name="Klenk H.-P."/>
        </authorList>
    </citation>
    <scope>NUCLEOTIDE SEQUENCE [LARGE SCALE GENOMIC DNA]</scope>
    <source>
        <strain evidence="5 6">DSM 43749</strain>
    </source>
</reference>
<evidence type="ECO:0000256" key="1">
    <source>
        <dbReference type="ARBA" id="ARBA00004496"/>
    </source>
</evidence>
<comment type="subcellular location">
    <subcellularLocation>
        <location evidence="1">Cytoplasm</location>
    </subcellularLocation>
</comment>
<protein>
    <recommendedName>
        <fullName evidence="7">ESAT-6 protein secretion system EspG family protein</fullName>
    </recommendedName>
</protein>
<dbReference type="EMBL" id="JAVDSG010000001">
    <property type="protein sequence ID" value="MDR6598415.1"/>
    <property type="molecule type" value="Genomic_DNA"/>
</dbReference>
<name>A0ABU1Q685_9PSEU</name>
<dbReference type="Pfam" id="PF14011">
    <property type="entry name" value="ESX-1_EspG"/>
    <property type="match status" value="1"/>
</dbReference>
<keyword evidence="3" id="KW-0963">Cytoplasm</keyword>
<proteinExistence type="inferred from homology"/>
<sequence length="269" mass="28540">MAEVVCSHVELDVLGEALRLDVRRFPLTIGYHGSSRAERVRLVERVRHDLTDRGLVRGDDLVPGFAEALRVFARGTVSIALVGTAGHVRSVGLAVVDDRAGVVVVQQQEEAVTFRSDRPEAVVRALVGLLPAMRPGPGTSVSVTGTPAATGRRRAEEDFSEFTFTDRVRAAAVRSSAAQRAVAEEVVRRPRLGAGYFAVAGRGRDGREVELGTVGYLDTDAGRYAVLSETGVDGSPTVTYTPADQAALDRHLNRVLAGAGEAGGGITRT</sequence>
<keyword evidence="4" id="KW-0143">Chaperone</keyword>
<evidence type="ECO:0008006" key="7">
    <source>
        <dbReference type="Google" id="ProtNLM"/>
    </source>
</evidence>
<gene>
    <name evidence="5" type="ORF">J2S66_006799</name>
</gene>
<evidence type="ECO:0000256" key="4">
    <source>
        <dbReference type="ARBA" id="ARBA00023186"/>
    </source>
</evidence>
<organism evidence="5 6">
    <name type="scientific">Saccharothrix longispora</name>
    <dbReference type="NCBI Taxonomy" id="33920"/>
    <lineage>
        <taxon>Bacteria</taxon>
        <taxon>Bacillati</taxon>
        <taxon>Actinomycetota</taxon>
        <taxon>Actinomycetes</taxon>
        <taxon>Pseudonocardiales</taxon>
        <taxon>Pseudonocardiaceae</taxon>
        <taxon>Saccharothrix</taxon>
    </lineage>
</organism>